<name>A0ABP8C5I5_9FLAO</name>
<proteinExistence type="predicted"/>
<evidence type="ECO:0000313" key="2">
    <source>
        <dbReference type="Proteomes" id="UP001501496"/>
    </source>
</evidence>
<dbReference type="RefSeq" id="WP_344787281.1">
    <property type="nucleotide sequence ID" value="NZ_BAABCA010000002.1"/>
</dbReference>
<gene>
    <name evidence="1" type="ORF">GCM10022291_12660</name>
</gene>
<protein>
    <recommendedName>
        <fullName evidence="3">GNAT family N-acetyltransferase</fullName>
    </recommendedName>
</protein>
<dbReference type="SUPFAM" id="SSF55729">
    <property type="entry name" value="Acyl-CoA N-acyltransferases (Nat)"/>
    <property type="match status" value="1"/>
</dbReference>
<comment type="caution">
    <text evidence="1">The sequence shown here is derived from an EMBL/GenBank/DDBJ whole genome shotgun (WGS) entry which is preliminary data.</text>
</comment>
<dbReference type="InterPro" id="IPR016181">
    <property type="entry name" value="Acyl_CoA_acyltransferase"/>
</dbReference>
<dbReference type="EMBL" id="BAABCA010000002">
    <property type="protein sequence ID" value="GAA4234075.1"/>
    <property type="molecule type" value="Genomic_DNA"/>
</dbReference>
<dbReference type="Gene3D" id="3.40.630.30">
    <property type="match status" value="1"/>
</dbReference>
<evidence type="ECO:0008006" key="3">
    <source>
        <dbReference type="Google" id="ProtNLM"/>
    </source>
</evidence>
<keyword evidence="2" id="KW-1185">Reference proteome</keyword>
<dbReference type="Proteomes" id="UP001501496">
    <property type="component" value="Unassembled WGS sequence"/>
</dbReference>
<evidence type="ECO:0000313" key="1">
    <source>
        <dbReference type="EMBL" id="GAA4234075.1"/>
    </source>
</evidence>
<organism evidence="1 2">
    <name type="scientific">Postechiella marina</name>
    <dbReference type="NCBI Taxonomy" id="943941"/>
    <lineage>
        <taxon>Bacteria</taxon>
        <taxon>Pseudomonadati</taxon>
        <taxon>Bacteroidota</taxon>
        <taxon>Flavobacteriia</taxon>
        <taxon>Flavobacteriales</taxon>
        <taxon>Flavobacteriaceae</taxon>
        <taxon>Postechiella</taxon>
    </lineage>
</organism>
<reference evidence="2" key="1">
    <citation type="journal article" date="2019" name="Int. J. Syst. Evol. Microbiol.">
        <title>The Global Catalogue of Microorganisms (GCM) 10K type strain sequencing project: providing services to taxonomists for standard genome sequencing and annotation.</title>
        <authorList>
            <consortium name="The Broad Institute Genomics Platform"/>
            <consortium name="The Broad Institute Genome Sequencing Center for Infectious Disease"/>
            <person name="Wu L."/>
            <person name="Ma J."/>
        </authorList>
    </citation>
    <scope>NUCLEOTIDE SEQUENCE [LARGE SCALE GENOMIC DNA]</scope>
    <source>
        <strain evidence="2">JCM 17630</strain>
    </source>
</reference>
<sequence length="384" mass="45678">MKTYQIYSSVKELPKSWDTITHHDTFLQSDYFEALEKSSPSNIQFYYVGVFNKDILVGVVVIQRVQLYLKDMFRKTSVSCLKTFFRDLVSKVLKGNILVVGNLMHTGQHGMFYQPKKISQVEYLKIVFKALNTLKIRIEKSQKKTIRVIMLKDFFMDDMLHSHKDTFKINKLHNVFVQPNMIMQVKPEWLKIEDYISSLNKKYRSRYKRAKKKLGTVNCKELNLEGIKSNSAKLHQLYLNVSNNAKFNTFILPEYHFYHLKQHLKTKFKVFGYYLNDELIGFYTLILNDEFLETYFLGYDTKYQYQNQLYLNMLYDMAKFAIDNKYIKIIYARTAMEIKSSVGAKPKAMSMYIKHTNGFVNIVLKQVFKFMNPTQNWQERHPFK</sequence>
<accession>A0ABP8C5I5</accession>